<sequence length="171" mass="19606">MPPQFYGRFADAFGAEAARDIAQFCNFTLEEIKRVAKAENLDQVSEIRDVTTVTTFEDEERFAEVCRSVRLYEEAVDPKEKFTIIDGKTAEKKYHLKKSAGTLEVKSQVFWPYKLVTGLLKLLLERYPERFSVETKTPVTSITVTEDSDAAYPYVLTTPRGLLERQRFCTA</sequence>
<dbReference type="AlphaFoldDB" id="A0A9W9X8R5"/>
<proteinExistence type="predicted"/>
<keyword evidence="2" id="KW-1185">Reference proteome</keyword>
<comment type="caution">
    <text evidence="1">The sequence shown here is derived from an EMBL/GenBank/DDBJ whole genome shotgun (WGS) entry which is preliminary data.</text>
</comment>
<organism evidence="1 2">
    <name type="scientific">Penicillium desertorum</name>
    <dbReference type="NCBI Taxonomy" id="1303715"/>
    <lineage>
        <taxon>Eukaryota</taxon>
        <taxon>Fungi</taxon>
        <taxon>Dikarya</taxon>
        <taxon>Ascomycota</taxon>
        <taxon>Pezizomycotina</taxon>
        <taxon>Eurotiomycetes</taxon>
        <taxon>Eurotiomycetidae</taxon>
        <taxon>Eurotiales</taxon>
        <taxon>Aspergillaceae</taxon>
        <taxon>Penicillium</taxon>
    </lineage>
</organism>
<protein>
    <submittedName>
        <fullName evidence="1">FAD dependent oxidoreductase</fullName>
    </submittedName>
</protein>
<dbReference type="Proteomes" id="UP001147760">
    <property type="component" value="Unassembled WGS sequence"/>
</dbReference>
<accession>A0A9W9X8R5</accession>
<dbReference type="EMBL" id="JAPWDO010000001">
    <property type="protein sequence ID" value="KAJ5486470.1"/>
    <property type="molecule type" value="Genomic_DNA"/>
</dbReference>
<evidence type="ECO:0000313" key="1">
    <source>
        <dbReference type="EMBL" id="KAJ5486470.1"/>
    </source>
</evidence>
<reference evidence="1" key="2">
    <citation type="journal article" date="2023" name="IMA Fungus">
        <title>Comparative genomic study of the Penicillium genus elucidates a diverse pangenome and 15 lateral gene transfer events.</title>
        <authorList>
            <person name="Petersen C."/>
            <person name="Sorensen T."/>
            <person name="Nielsen M.R."/>
            <person name="Sondergaard T.E."/>
            <person name="Sorensen J.L."/>
            <person name="Fitzpatrick D.A."/>
            <person name="Frisvad J.C."/>
            <person name="Nielsen K.L."/>
        </authorList>
    </citation>
    <scope>NUCLEOTIDE SEQUENCE</scope>
    <source>
        <strain evidence="1">IBT 17660</strain>
    </source>
</reference>
<reference evidence="1" key="1">
    <citation type="submission" date="2022-12" db="EMBL/GenBank/DDBJ databases">
        <authorList>
            <person name="Petersen C."/>
        </authorList>
    </citation>
    <scope>NUCLEOTIDE SEQUENCE</scope>
    <source>
        <strain evidence="1">IBT 17660</strain>
    </source>
</reference>
<name>A0A9W9X8R5_9EURO</name>
<evidence type="ECO:0000313" key="2">
    <source>
        <dbReference type="Proteomes" id="UP001147760"/>
    </source>
</evidence>
<gene>
    <name evidence="1" type="ORF">N7530_000770</name>
</gene>